<dbReference type="EMBL" id="BK015829">
    <property type="protein sequence ID" value="DAE27161.1"/>
    <property type="molecule type" value="Genomic_DNA"/>
</dbReference>
<accession>A0A8S5R7U1</accession>
<name>A0A8S5R7U1_9VIRU</name>
<proteinExistence type="predicted"/>
<sequence>MNKPIYIYVYLPKYYLIDRLCILLYHHCQILPKQYCLCHLFLLHPLHKFPK</sequence>
<organism evidence="1">
    <name type="scientific">virus sp. ctnRj46</name>
    <dbReference type="NCBI Taxonomy" id="2826814"/>
    <lineage>
        <taxon>Viruses</taxon>
    </lineage>
</organism>
<reference evidence="1" key="1">
    <citation type="journal article" date="2021" name="Proc. Natl. Acad. Sci. U.S.A.">
        <title>A Catalog of Tens of Thousands of Viruses from Human Metagenomes Reveals Hidden Associations with Chronic Diseases.</title>
        <authorList>
            <person name="Tisza M.J."/>
            <person name="Buck C.B."/>
        </authorList>
    </citation>
    <scope>NUCLEOTIDE SEQUENCE</scope>
    <source>
        <strain evidence="1">CtnRj46</strain>
    </source>
</reference>
<evidence type="ECO:0000313" key="1">
    <source>
        <dbReference type="EMBL" id="DAE27161.1"/>
    </source>
</evidence>
<protein>
    <submittedName>
        <fullName evidence="1">Uncharacterized protein</fullName>
    </submittedName>
</protein>